<dbReference type="RefSeq" id="WP_136926927.1">
    <property type="nucleotide sequence ID" value="NZ_SSMQ01000001.1"/>
</dbReference>
<dbReference type="Pfam" id="PF09861">
    <property type="entry name" value="Lar_N"/>
    <property type="match status" value="1"/>
</dbReference>
<dbReference type="InterPro" id="IPR018657">
    <property type="entry name" value="LarA-like_N"/>
</dbReference>
<name>A0A4U1JK20_9BACT</name>
<proteinExistence type="predicted"/>
<dbReference type="InterPro" id="IPR043166">
    <property type="entry name" value="LarA-like_C"/>
</dbReference>
<gene>
    <name evidence="2" type="ORF">E8A74_00720</name>
</gene>
<organism evidence="2 3">
    <name type="scientific">Polyangium fumosum</name>
    <dbReference type="NCBI Taxonomy" id="889272"/>
    <lineage>
        <taxon>Bacteria</taxon>
        <taxon>Pseudomonadati</taxon>
        <taxon>Myxococcota</taxon>
        <taxon>Polyangia</taxon>
        <taxon>Polyangiales</taxon>
        <taxon>Polyangiaceae</taxon>
        <taxon>Polyangium</taxon>
    </lineage>
</organism>
<accession>A0A4U1JK20</accession>
<feature type="domain" description="LarA-like N-terminal" evidence="1">
    <location>
        <begin position="21"/>
        <end position="219"/>
    </location>
</feature>
<dbReference type="Gene3D" id="3.90.226.30">
    <property type="match status" value="1"/>
</dbReference>
<dbReference type="PANTHER" id="PTHR33171">
    <property type="entry name" value="LAR_N DOMAIN-CONTAINING PROTEIN"/>
    <property type="match status" value="1"/>
</dbReference>
<dbReference type="PANTHER" id="PTHR33171:SF17">
    <property type="entry name" value="LARA-LIKE N-TERMINAL DOMAIN-CONTAINING PROTEIN"/>
    <property type="match status" value="1"/>
</dbReference>
<dbReference type="Gene3D" id="3.40.50.11440">
    <property type="match status" value="1"/>
</dbReference>
<dbReference type="GO" id="GO:0050043">
    <property type="term" value="F:lactate racemase activity"/>
    <property type="evidence" value="ECO:0007669"/>
    <property type="project" value="InterPro"/>
</dbReference>
<dbReference type="AlphaFoldDB" id="A0A4U1JK20"/>
<dbReference type="Proteomes" id="UP000309215">
    <property type="component" value="Unassembled WGS sequence"/>
</dbReference>
<comment type="caution">
    <text evidence="2">The sequence shown here is derived from an EMBL/GenBank/DDBJ whole genome shotgun (WGS) entry which is preliminary data.</text>
</comment>
<dbReference type="OrthoDB" id="9770545at2"/>
<reference evidence="2 3" key="1">
    <citation type="submission" date="2019-04" db="EMBL/GenBank/DDBJ databases">
        <authorList>
            <person name="Li Y."/>
            <person name="Wang J."/>
        </authorList>
    </citation>
    <scope>NUCLEOTIDE SEQUENCE [LARGE SCALE GENOMIC DNA]</scope>
    <source>
        <strain evidence="2 3">DSM 14668</strain>
    </source>
</reference>
<keyword evidence="3" id="KW-1185">Reference proteome</keyword>
<dbReference type="EMBL" id="SSMQ01000001">
    <property type="protein sequence ID" value="TKD13111.1"/>
    <property type="molecule type" value="Genomic_DNA"/>
</dbReference>
<evidence type="ECO:0000313" key="2">
    <source>
        <dbReference type="EMBL" id="TKD13111.1"/>
    </source>
</evidence>
<evidence type="ECO:0000313" key="3">
    <source>
        <dbReference type="Proteomes" id="UP000309215"/>
    </source>
</evidence>
<protein>
    <submittedName>
        <fullName evidence="2">DUF2088 domain-containing protein</fullName>
    </submittedName>
</protein>
<sequence length="541" mass="61586">MSHPCVVTIDSRSAPRVLFSGDRLVEVDLPTGSRVVYPKPPLKPLKDVDAAIRYAINHPYNSEPLYAKLRPGMKVTIAMDDISLPLPPMKRPDIRERVLTIVLDLLADYGVDDVEIIIATSVHRRMKDWEIRHVVGDKIFNAYWPKKLYNHDAENLANMKYLGTTEEGEEVELNRRAVESDLIIYVNLNLVPMDGGHKSVAVGLCGYRSLRAHHNPRVMRQCHSYMDPKSSALNTSVVRMGRLANKKLNVFTIETTINNRMFDTPLEFLAKNEDDLSRTERNALHALRFTLDKMPQPARQAIFQRVPSPFGVTGVFAGETEAVHEHTLRKSFEQYCVPVVGQSDILITGIPFISPYNVNSFLNPLLVQVMANGYLFNLYRNAPMVKKGGTMIIMHPCTDLFDNEHHSPYIEFVHRVLPETRDAMELHKVWEPKFAKNPAYIEMYRYGHAYHPTHPFFMWYWGEAGRQHLGRVIVVGADNEYIPQLLGWETARTMDEALRMAKQTAPPNPDILALHCPPIFMADMSVEKQRAPISALPESQG</sequence>
<dbReference type="InterPro" id="IPR048068">
    <property type="entry name" value="LarA-like"/>
</dbReference>
<evidence type="ECO:0000259" key="1">
    <source>
        <dbReference type="Pfam" id="PF09861"/>
    </source>
</evidence>